<evidence type="ECO:0008006" key="3">
    <source>
        <dbReference type="Google" id="ProtNLM"/>
    </source>
</evidence>
<dbReference type="Proteomes" id="UP000603474">
    <property type="component" value="Unassembled WGS sequence"/>
</dbReference>
<proteinExistence type="predicted"/>
<name>A0ABR7KDV3_9FIRM</name>
<comment type="caution">
    <text evidence="1">The sequence shown here is derived from an EMBL/GenBank/DDBJ whole genome shotgun (WGS) entry which is preliminary data.</text>
</comment>
<reference evidence="1 2" key="1">
    <citation type="submission" date="2020-08" db="EMBL/GenBank/DDBJ databases">
        <authorList>
            <person name="Liu C."/>
            <person name="Sun Q."/>
        </authorList>
    </citation>
    <scope>NUCLEOTIDE SEQUENCE [LARGE SCALE GENOMIC DNA]</scope>
    <source>
        <strain evidence="1 2">NSJ-22</strain>
    </source>
</reference>
<dbReference type="EMBL" id="JACRWG010000073">
    <property type="protein sequence ID" value="MBC6010898.1"/>
    <property type="molecule type" value="Genomic_DNA"/>
</dbReference>
<organism evidence="1 2">
    <name type="scientific">Catenibacterium faecis</name>
    <dbReference type="NCBI Taxonomy" id="2764323"/>
    <lineage>
        <taxon>Bacteria</taxon>
        <taxon>Bacillati</taxon>
        <taxon>Bacillota</taxon>
        <taxon>Erysipelotrichia</taxon>
        <taxon>Erysipelotrichales</taxon>
        <taxon>Coprobacillaceae</taxon>
        <taxon>Catenibacterium</taxon>
    </lineage>
</organism>
<accession>A0ABR7KDV3</accession>
<gene>
    <name evidence="1" type="ORF">H8909_11790</name>
</gene>
<dbReference type="RefSeq" id="WP_187012977.1">
    <property type="nucleotide sequence ID" value="NZ_JACRWG010000073.1"/>
</dbReference>
<sequence>MIKAAALKPVTTGDMNIVNNVLTNGRQNIKIEHSEEKNLVPHVVESLACQMVDLDDYIKDYLRELRSLYASKKDTFHLTMDHIPLEKKGEIIKLFENLQGVFSGVYYCENCDVLYGKLTYSPKAQKFIDGIYMEIACRKMVKDILCEFENKYSKRFNLYSNTIIKTGNGSIQQEFDLIIESPSDGHIYLIEIKSGNNFNEFDKFYNIGCKYHVIPKRLMMINNHLSNEQIESIEYFCEYYCVNLKNDSLRKKIFTMLENDL</sequence>
<protein>
    <recommendedName>
        <fullName evidence="3">Protein NO VEIN C-terminal domain-containing protein</fullName>
    </recommendedName>
</protein>
<dbReference type="InterPro" id="IPR011335">
    <property type="entry name" value="Restrct_endonuc-II-like"/>
</dbReference>
<evidence type="ECO:0000313" key="2">
    <source>
        <dbReference type="Proteomes" id="UP000603474"/>
    </source>
</evidence>
<dbReference type="SUPFAM" id="SSF52980">
    <property type="entry name" value="Restriction endonuclease-like"/>
    <property type="match status" value="1"/>
</dbReference>
<evidence type="ECO:0000313" key="1">
    <source>
        <dbReference type="EMBL" id="MBC6010898.1"/>
    </source>
</evidence>
<keyword evidence="2" id="KW-1185">Reference proteome</keyword>